<dbReference type="AlphaFoldDB" id="A0AAV4D6Z6"/>
<dbReference type="Proteomes" id="UP000735302">
    <property type="component" value="Unassembled WGS sequence"/>
</dbReference>
<organism evidence="2 3">
    <name type="scientific">Plakobranchus ocellatus</name>
    <dbReference type="NCBI Taxonomy" id="259542"/>
    <lineage>
        <taxon>Eukaryota</taxon>
        <taxon>Metazoa</taxon>
        <taxon>Spiralia</taxon>
        <taxon>Lophotrochozoa</taxon>
        <taxon>Mollusca</taxon>
        <taxon>Gastropoda</taxon>
        <taxon>Heterobranchia</taxon>
        <taxon>Euthyneura</taxon>
        <taxon>Panpulmonata</taxon>
        <taxon>Sacoglossa</taxon>
        <taxon>Placobranchoidea</taxon>
        <taxon>Plakobranchidae</taxon>
        <taxon>Plakobranchus</taxon>
    </lineage>
</organism>
<evidence type="ECO:0000259" key="1">
    <source>
        <dbReference type="Pfam" id="PF13843"/>
    </source>
</evidence>
<reference evidence="2 3" key="1">
    <citation type="journal article" date="2021" name="Elife">
        <title>Chloroplast acquisition without the gene transfer in kleptoplastic sea slugs, Plakobranchus ocellatus.</title>
        <authorList>
            <person name="Maeda T."/>
            <person name="Takahashi S."/>
            <person name="Yoshida T."/>
            <person name="Shimamura S."/>
            <person name="Takaki Y."/>
            <person name="Nagai Y."/>
            <person name="Toyoda A."/>
            <person name="Suzuki Y."/>
            <person name="Arimoto A."/>
            <person name="Ishii H."/>
            <person name="Satoh N."/>
            <person name="Nishiyama T."/>
            <person name="Hasebe M."/>
            <person name="Maruyama T."/>
            <person name="Minagawa J."/>
            <person name="Obokata J."/>
            <person name="Shigenobu S."/>
        </authorList>
    </citation>
    <scope>NUCLEOTIDE SEQUENCE [LARGE SCALE GENOMIC DNA]</scope>
</reference>
<sequence length="109" mass="13064">MFPLKLVFDLKSGETIVRCAFTRNRFLKLCNRLRFDDKSSRNQRRERDLFAPIRDLWEQFLKTLKSHYIPGVSVTVDEQLVPWRGRLRDGDRQTDCQTNYYCHGPCSRH</sequence>
<dbReference type="PANTHER" id="PTHR46599:SF6">
    <property type="entry name" value="DUAL SPECIFICITY PHOSPHATASE 26"/>
    <property type="match status" value="1"/>
</dbReference>
<dbReference type="PANTHER" id="PTHR46599">
    <property type="entry name" value="PIGGYBAC TRANSPOSABLE ELEMENT-DERIVED PROTEIN 4"/>
    <property type="match status" value="1"/>
</dbReference>
<accession>A0AAV4D6Z6</accession>
<protein>
    <submittedName>
        <fullName evidence="2">PiggyBac transposable element-derived protein 4</fullName>
    </submittedName>
</protein>
<dbReference type="Pfam" id="PF13843">
    <property type="entry name" value="DDE_Tnp_1_7"/>
    <property type="match status" value="1"/>
</dbReference>
<evidence type="ECO:0000313" key="3">
    <source>
        <dbReference type="Proteomes" id="UP000735302"/>
    </source>
</evidence>
<gene>
    <name evidence="2" type="ORF">PoB_006639700</name>
</gene>
<comment type="caution">
    <text evidence="2">The sequence shown here is derived from an EMBL/GenBank/DDBJ whole genome shotgun (WGS) entry which is preliminary data.</text>
</comment>
<keyword evidence="3" id="KW-1185">Reference proteome</keyword>
<name>A0AAV4D6Z6_9GAST</name>
<evidence type="ECO:0000313" key="2">
    <source>
        <dbReference type="EMBL" id="GFO39892.1"/>
    </source>
</evidence>
<dbReference type="EMBL" id="BLXT01007525">
    <property type="protein sequence ID" value="GFO39892.1"/>
    <property type="molecule type" value="Genomic_DNA"/>
</dbReference>
<feature type="domain" description="PiggyBac transposable element-derived protein" evidence="1">
    <location>
        <begin position="14"/>
        <end position="89"/>
    </location>
</feature>
<proteinExistence type="predicted"/>
<dbReference type="InterPro" id="IPR029526">
    <property type="entry name" value="PGBD"/>
</dbReference>